<dbReference type="PANTHER" id="PTHR44942:SF4">
    <property type="entry name" value="METHYLTRANSFERASE TYPE 11 DOMAIN-CONTAINING PROTEIN"/>
    <property type="match status" value="1"/>
</dbReference>
<proteinExistence type="inferred from homology"/>
<name>A0A931FX59_9ACTN</name>
<evidence type="ECO:0000259" key="4">
    <source>
        <dbReference type="Pfam" id="PF08241"/>
    </source>
</evidence>
<dbReference type="AlphaFoldDB" id="A0A931FX59"/>
<dbReference type="EMBL" id="JADQTO010000005">
    <property type="protein sequence ID" value="MBG0562437.1"/>
    <property type="molecule type" value="Genomic_DNA"/>
</dbReference>
<keyword evidence="2 5" id="KW-0489">Methyltransferase</keyword>
<accession>A0A931FX59</accession>
<dbReference type="GO" id="GO:0008757">
    <property type="term" value="F:S-adenosylmethionine-dependent methyltransferase activity"/>
    <property type="evidence" value="ECO:0007669"/>
    <property type="project" value="InterPro"/>
</dbReference>
<dbReference type="SUPFAM" id="SSF53335">
    <property type="entry name" value="S-adenosyl-L-methionine-dependent methyltransferases"/>
    <property type="match status" value="1"/>
</dbReference>
<keyword evidence="3" id="KW-0808">Transferase</keyword>
<dbReference type="Pfam" id="PF08241">
    <property type="entry name" value="Methyltransf_11"/>
    <property type="match status" value="1"/>
</dbReference>
<evidence type="ECO:0000256" key="2">
    <source>
        <dbReference type="ARBA" id="ARBA00022603"/>
    </source>
</evidence>
<keyword evidence="6" id="KW-1185">Reference proteome</keyword>
<organism evidence="5 6">
    <name type="scientific">Actinoplanes aureus</name>
    <dbReference type="NCBI Taxonomy" id="2792083"/>
    <lineage>
        <taxon>Bacteria</taxon>
        <taxon>Bacillati</taxon>
        <taxon>Actinomycetota</taxon>
        <taxon>Actinomycetes</taxon>
        <taxon>Micromonosporales</taxon>
        <taxon>Micromonosporaceae</taxon>
        <taxon>Actinoplanes</taxon>
    </lineage>
</organism>
<comment type="similarity">
    <text evidence="1">Belongs to the methyltransferase superfamily.</text>
</comment>
<comment type="caution">
    <text evidence="5">The sequence shown here is derived from an EMBL/GenBank/DDBJ whole genome shotgun (WGS) entry which is preliminary data.</text>
</comment>
<dbReference type="CDD" id="cd02440">
    <property type="entry name" value="AdoMet_MTases"/>
    <property type="match status" value="1"/>
</dbReference>
<reference evidence="5" key="1">
    <citation type="submission" date="2020-11" db="EMBL/GenBank/DDBJ databases">
        <title>Isolation and identification of active actinomycetes.</title>
        <authorList>
            <person name="Sun X."/>
        </authorList>
    </citation>
    <scope>NUCLEOTIDE SEQUENCE</scope>
    <source>
        <strain evidence="5">NEAU-A11</strain>
    </source>
</reference>
<evidence type="ECO:0000256" key="1">
    <source>
        <dbReference type="ARBA" id="ARBA00008361"/>
    </source>
</evidence>
<dbReference type="InterPro" id="IPR051052">
    <property type="entry name" value="Diverse_substrate_MTase"/>
</dbReference>
<dbReference type="InterPro" id="IPR013216">
    <property type="entry name" value="Methyltransf_11"/>
</dbReference>
<evidence type="ECO:0000313" key="5">
    <source>
        <dbReference type="EMBL" id="MBG0562437.1"/>
    </source>
</evidence>
<evidence type="ECO:0000313" key="6">
    <source>
        <dbReference type="Proteomes" id="UP000598146"/>
    </source>
</evidence>
<dbReference type="GO" id="GO:0032259">
    <property type="term" value="P:methylation"/>
    <property type="evidence" value="ECO:0007669"/>
    <property type="project" value="UniProtKB-KW"/>
</dbReference>
<dbReference type="RefSeq" id="WP_196414214.1">
    <property type="nucleotide sequence ID" value="NZ_JADQTO010000005.1"/>
</dbReference>
<evidence type="ECO:0000256" key="3">
    <source>
        <dbReference type="ARBA" id="ARBA00022679"/>
    </source>
</evidence>
<feature type="domain" description="Methyltransferase type 11" evidence="4">
    <location>
        <begin position="39"/>
        <end position="127"/>
    </location>
</feature>
<dbReference type="InterPro" id="IPR029063">
    <property type="entry name" value="SAM-dependent_MTases_sf"/>
</dbReference>
<protein>
    <submittedName>
        <fullName evidence="5">Class I SAM-dependent methyltransferase</fullName>
    </submittedName>
</protein>
<dbReference type="Proteomes" id="UP000598146">
    <property type="component" value="Unassembled WGS sequence"/>
</dbReference>
<gene>
    <name evidence="5" type="ORF">I4J89_13285</name>
</gene>
<dbReference type="Gene3D" id="3.40.50.150">
    <property type="entry name" value="Vaccinia Virus protein VP39"/>
    <property type="match status" value="1"/>
</dbReference>
<sequence>MNEHASSFGAAAGAYERGRPPYPGEALDWLLPGGAPRVLDLGAGTGKLTRQVRDRGLDVIAVDPSREMLAELRRVLPGVPAHLGTAESIPLPGHSVDVVLVAQAWHWVDGERALPEISRVLTPGGRLGLIWNHRDERADWVRRLGVIIGGAETGRGPRITAPFGPAETTTFDWTHTVKPDELLDLVASRSRIILLPADERAAVLAQVRQLMTTHPALLGRASYDLPYVTECTRADL</sequence>
<dbReference type="PANTHER" id="PTHR44942">
    <property type="entry name" value="METHYLTRANSF_11 DOMAIN-CONTAINING PROTEIN"/>
    <property type="match status" value="1"/>
</dbReference>